<evidence type="ECO:0000256" key="1">
    <source>
        <dbReference type="SAM" id="MobiDB-lite"/>
    </source>
</evidence>
<protein>
    <submittedName>
        <fullName evidence="2">Uncharacterized protein</fullName>
    </submittedName>
</protein>
<reference evidence="2 3" key="1">
    <citation type="submission" date="2023-08" db="EMBL/GenBank/DDBJ databases">
        <title>Phytohabitans sansha sp. nov., isolated from marine sediment.</title>
        <authorList>
            <person name="Zhao Y."/>
            <person name="Yi K."/>
        </authorList>
    </citation>
    <scope>NUCLEOTIDE SEQUENCE [LARGE SCALE GENOMIC DNA]</scope>
    <source>
        <strain evidence="2 3">ZYX-F-186</strain>
    </source>
</reference>
<organism evidence="2 3">
    <name type="scientific">Phytohabitans maris</name>
    <dbReference type="NCBI Taxonomy" id="3071409"/>
    <lineage>
        <taxon>Bacteria</taxon>
        <taxon>Bacillati</taxon>
        <taxon>Actinomycetota</taxon>
        <taxon>Actinomycetes</taxon>
        <taxon>Micromonosporales</taxon>
        <taxon>Micromonosporaceae</taxon>
    </lineage>
</organism>
<proteinExistence type="predicted"/>
<accession>A0ABU0ZFY5</accession>
<name>A0ABU0ZFY5_9ACTN</name>
<gene>
    <name evidence="2" type="ORF">RB614_15770</name>
</gene>
<sequence length="252" mass="27347">MRDYTNLQWPEAPFGAEQRPFGQHHDMLAAFAVDWTSLDAGLLPVAAATVYLRVRRHGTAAQAGEQSLSIGFRATVIEEPAEAPHLLTLTDRALTRARRHAVILAGHHLDNDLTCMGALSTTPLRGAAGVLAAWANRTVKERGVALMIDTAAEARTTGVELDMPLDPVPESVPDCPGCAARLARCVLARCLAVGLTAAVHAGRYRWEGTFHVGDAIDRAAWDLLSANFDDAGHQHRHQTTHRAATPPRRNRR</sequence>
<keyword evidence="3" id="KW-1185">Reference proteome</keyword>
<dbReference type="Proteomes" id="UP001230908">
    <property type="component" value="Unassembled WGS sequence"/>
</dbReference>
<comment type="caution">
    <text evidence="2">The sequence shown here is derived from an EMBL/GenBank/DDBJ whole genome shotgun (WGS) entry which is preliminary data.</text>
</comment>
<dbReference type="RefSeq" id="WP_308713238.1">
    <property type="nucleotide sequence ID" value="NZ_JAVHUY010000013.1"/>
</dbReference>
<dbReference type="EMBL" id="JAVHUY010000013">
    <property type="protein sequence ID" value="MDQ7905970.1"/>
    <property type="molecule type" value="Genomic_DNA"/>
</dbReference>
<evidence type="ECO:0000313" key="3">
    <source>
        <dbReference type="Proteomes" id="UP001230908"/>
    </source>
</evidence>
<evidence type="ECO:0000313" key="2">
    <source>
        <dbReference type="EMBL" id="MDQ7905970.1"/>
    </source>
</evidence>
<feature type="region of interest" description="Disordered" evidence="1">
    <location>
        <begin position="232"/>
        <end position="252"/>
    </location>
</feature>